<dbReference type="Proteomes" id="UP000419138">
    <property type="component" value="Unassembled WGS sequence"/>
</dbReference>
<organism evidence="1 2">
    <name type="scientific">Streptomyces jumonjinensis</name>
    <dbReference type="NCBI Taxonomy" id="1945"/>
    <lineage>
        <taxon>Bacteria</taxon>
        <taxon>Bacillati</taxon>
        <taxon>Actinomycetota</taxon>
        <taxon>Actinomycetes</taxon>
        <taxon>Kitasatosporales</taxon>
        <taxon>Streptomycetaceae</taxon>
        <taxon>Streptomyces</taxon>
    </lineage>
</organism>
<comment type="caution">
    <text evidence="1">The sequence shown here is derived from an EMBL/GenBank/DDBJ whole genome shotgun (WGS) entry which is preliminary data.</text>
</comment>
<protein>
    <submittedName>
        <fullName evidence="1">Uncharacterized protein</fullName>
    </submittedName>
</protein>
<keyword evidence="2" id="KW-1185">Reference proteome</keyword>
<gene>
    <name evidence="1" type="ORF">FF041_29350</name>
</gene>
<accession>A0A646KPY8</accession>
<dbReference type="EMBL" id="VCLA01000184">
    <property type="protein sequence ID" value="MQT04127.1"/>
    <property type="molecule type" value="Genomic_DNA"/>
</dbReference>
<reference evidence="1 2" key="1">
    <citation type="submission" date="2019-05" db="EMBL/GenBank/DDBJ databases">
        <title>Comparative genomics and metabolomics analyses of clavulanic acid producing Streptomyces species provides insight into specialized metabolism and evolution of beta-lactam biosynthetic gene clusters.</title>
        <authorList>
            <person name="Moore M.A."/>
            <person name="Cruz-Morales P."/>
            <person name="Barona Gomez F."/>
            <person name="Kapil T."/>
        </authorList>
    </citation>
    <scope>NUCLEOTIDE SEQUENCE [LARGE SCALE GENOMIC DNA]</scope>
    <source>
        <strain evidence="1 2">NRRL 5741</strain>
    </source>
</reference>
<sequence>MGKPLTATHHPACRLTATAQSLCESQTQSRYPANPGTTTAVITTAFHHPAGPALHPSSRSTGYALAKQDEYPVTALRLGNACQVVTADLHPLLGITPESAAEPAGAGA</sequence>
<dbReference type="OrthoDB" id="3541350at2"/>
<dbReference type="AlphaFoldDB" id="A0A646KPY8"/>
<proteinExistence type="predicted"/>
<evidence type="ECO:0000313" key="2">
    <source>
        <dbReference type="Proteomes" id="UP000419138"/>
    </source>
</evidence>
<name>A0A646KPY8_STRJU</name>
<evidence type="ECO:0000313" key="1">
    <source>
        <dbReference type="EMBL" id="MQT04127.1"/>
    </source>
</evidence>